<comment type="caution">
    <text evidence="3">The sequence shown here is derived from an EMBL/GenBank/DDBJ whole genome shotgun (WGS) entry which is preliminary data.</text>
</comment>
<dbReference type="PANTHER" id="PTHR31793">
    <property type="entry name" value="4-HYDROXYBENZOYL-COA THIOESTERASE FAMILY MEMBER"/>
    <property type="match status" value="1"/>
</dbReference>
<accession>A0A8J7WEE6</accession>
<evidence type="ECO:0000256" key="1">
    <source>
        <dbReference type="ARBA" id="ARBA00005953"/>
    </source>
</evidence>
<dbReference type="SUPFAM" id="SSF54637">
    <property type="entry name" value="Thioesterase/thiol ester dehydrase-isomerase"/>
    <property type="match status" value="1"/>
</dbReference>
<organism evidence="3 4">
    <name type="scientific">Thetidibacter halocola</name>
    <dbReference type="NCBI Taxonomy" id="2827239"/>
    <lineage>
        <taxon>Bacteria</taxon>
        <taxon>Pseudomonadati</taxon>
        <taxon>Pseudomonadota</taxon>
        <taxon>Alphaproteobacteria</taxon>
        <taxon>Rhodobacterales</taxon>
        <taxon>Roseobacteraceae</taxon>
        <taxon>Thetidibacter</taxon>
    </lineage>
</organism>
<evidence type="ECO:0000313" key="4">
    <source>
        <dbReference type="Proteomes" id="UP000681356"/>
    </source>
</evidence>
<dbReference type="Proteomes" id="UP000681356">
    <property type="component" value="Unassembled WGS sequence"/>
</dbReference>
<keyword evidence="2" id="KW-0378">Hydrolase</keyword>
<comment type="similarity">
    <text evidence="1">Belongs to the 4-hydroxybenzoyl-CoA thioesterase family.</text>
</comment>
<evidence type="ECO:0000256" key="2">
    <source>
        <dbReference type="ARBA" id="ARBA00022801"/>
    </source>
</evidence>
<protein>
    <submittedName>
        <fullName evidence="3">Acyl-CoA thioesterase</fullName>
    </submittedName>
</protein>
<sequence>MTRIPPGTRADYRAFRALPTRWMDNDEYGHMNNATYLSFMDTAVSLWQLDNGIEIRGPQALRFLVVETGMRYHAEAGFPDLVHAGLRIGHLGQSSLRYEVGLFRNDEDSACAEGHFAQVLTGDDHRPTPIPDPVRARLAPLLVEG</sequence>
<evidence type="ECO:0000313" key="3">
    <source>
        <dbReference type="EMBL" id="MBS0124859.1"/>
    </source>
</evidence>
<gene>
    <name evidence="3" type="ORF">KB874_12195</name>
</gene>
<dbReference type="PANTHER" id="PTHR31793:SF27">
    <property type="entry name" value="NOVEL THIOESTERASE SUPERFAMILY DOMAIN AND SAPOSIN A-TYPE DOMAIN CONTAINING PROTEIN (0610012H03RIK)"/>
    <property type="match status" value="1"/>
</dbReference>
<dbReference type="Pfam" id="PF13279">
    <property type="entry name" value="4HBT_2"/>
    <property type="match status" value="1"/>
</dbReference>
<proteinExistence type="inferred from homology"/>
<dbReference type="RefSeq" id="WP_212536817.1">
    <property type="nucleotide sequence ID" value="NZ_JAGTUU010000004.1"/>
</dbReference>
<keyword evidence="4" id="KW-1185">Reference proteome</keyword>
<name>A0A8J7WEE6_9RHOB</name>
<dbReference type="InterPro" id="IPR050563">
    <property type="entry name" value="4-hydroxybenzoyl-CoA_TE"/>
</dbReference>
<dbReference type="AlphaFoldDB" id="A0A8J7WEE6"/>
<dbReference type="InterPro" id="IPR029069">
    <property type="entry name" value="HotDog_dom_sf"/>
</dbReference>
<dbReference type="EMBL" id="JAGTUU010000004">
    <property type="protein sequence ID" value="MBS0124859.1"/>
    <property type="molecule type" value="Genomic_DNA"/>
</dbReference>
<dbReference type="CDD" id="cd00586">
    <property type="entry name" value="4HBT"/>
    <property type="match status" value="1"/>
</dbReference>
<reference evidence="3" key="1">
    <citation type="submission" date="2021-04" db="EMBL/GenBank/DDBJ databases">
        <authorList>
            <person name="Yoon J."/>
        </authorList>
    </citation>
    <scope>NUCLEOTIDE SEQUENCE</scope>
    <source>
        <strain evidence="3">KMU-90</strain>
    </source>
</reference>
<dbReference type="Gene3D" id="3.10.129.10">
    <property type="entry name" value="Hotdog Thioesterase"/>
    <property type="match status" value="1"/>
</dbReference>
<dbReference type="GO" id="GO:0047617">
    <property type="term" value="F:fatty acyl-CoA hydrolase activity"/>
    <property type="evidence" value="ECO:0007669"/>
    <property type="project" value="TreeGrafter"/>
</dbReference>